<sequence>MEPDDLAVLDFALIWEPFGGPGTEDIFVTFGMTDQQFRVHVRGILTAPGTRADRPLRTHARAALRSYLV</sequence>
<gene>
    <name evidence="1" type="ORF">DFR74_102617</name>
</gene>
<dbReference type="STRING" id="1210090.GCA_001613185_00006"/>
<reference evidence="1 2" key="1">
    <citation type="submission" date="2018-06" db="EMBL/GenBank/DDBJ databases">
        <title>Genomic Encyclopedia of Type Strains, Phase IV (KMG-IV): sequencing the most valuable type-strain genomes for metagenomic binning, comparative biology and taxonomic classification.</title>
        <authorList>
            <person name="Goeker M."/>
        </authorList>
    </citation>
    <scope>NUCLEOTIDE SEQUENCE [LARGE SCALE GENOMIC DNA]</scope>
    <source>
        <strain evidence="1 2">DSM 44599</strain>
    </source>
</reference>
<keyword evidence="2" id="KW-1185">Reference proteome</keyword>
<dbReference type="RefSeq" id="WP_067501154.1">
    <property type="nucleotide sequence ID" value="NZ_CP107943.1"/>
</dbReference>
<protein>
    <submittedName>
        <fullName evidence="1">Uncharacterized protein</fullName>
    </submittedName>
</protein>
<dbReference type="OrthoDB" id="4564819at2"/>
<dbReference type="AlphaFoldDB" id="A0A366DY42"/>
<proteinExistence type="predicted"/>
<dbReference type="Proteomes" id="UP000252586">
    <property type="component" value="Unassembled WGS sequence"/>
</dbReference>
<accession>A0A366DY42</accession>
<comment type="caution">
    <text evidence="1">The sequence shown here is derived from an EMBL/GenBank/DDBJ whole genome shotgun (WGS) entry which is preliminary data.</text>
</comment>
<organism evidence="1 2">
    <name type="scientific">Nocardia puris</name>
    <dbReference type="NCBI Taxonomy" id="208602"/>
    <lineage>
        <taxon>Bacteria</taxon>
        <taxon>Bacillati</taxon>
        <taxon>Actinomycetota</taxon>
        <taxon>Actinomycetes</taxon>
        <taxon>Mycobacteriales</taxon>
        <taxon>Nocardiaceae</taxon>
        <taxon>Nocardia</taxon>
    </lineage>
</organism>
<evidence type="ECO:0000313" key="2">
    <source>
        <dbReference type="Proteomes" id="UP000252586"/>
    </source>
</evidence>
<dbReference type="EMBL" id="QNRE01000002">
    <property type="protein sequence ID" value="RBO94194.1"/>
    <property type="molecule type" value="Genomic_DNA"/>
</dbReference>
<name>A0A366DY42_9NOCA</name>
<evidence type="ECO:0000313" key="1">
    <source>
        <dbReference type="EMBL" id="RBO94194.1"/>
    </source>
</evidence>